<evidence type="ECO:0000256" key="3">
    <source>
        <dbReference type="ARBA" id="ARBA00047418"/>
    </source>
</evidence>
<dbReference type="Proteomes" id="UP001482620">
    <property type="component" value="Unassembled WGS sequence"/>
</dbReference>
<sequence>MSFLRRVSEIGDTFRIFSQAKQITENIVYFLPRNADVNQVASLAGLGGKVEVEQNFLNNKLKTVTAYFGDLIKPDA</sequence>
<dbReference type="InterPro" id="IPR029063">
    <property type="entry name" value="SAM-dependent_MTases_sf"/>
</dbReference>
<dbReference type="Pfam" id="PF09445">
    <property type="entry name" value="Methyltransf_15"/>
    <property type="match status" value="1"/>
</dbReference>
<keyword evidence="9" id="KW-1185">Reference proteome</keyword>
<evidence type="ECO:0000256" key="1">
    <source>
        <dbReference type="ARBA" id="ARBA00018517"/>
    </source>
</evidence>
<protein>
    <recommendedName>
        <fullName evidence="1">Trimethylguanosine synthase</fullName>
    </recommendedName>
    <alternativeName>
        <fullName evidence="7">Cap-specific guanine-N(2) methyltransferase</fullName>
    </alternativeName>
</protein>
<evidence type="ECO:0000256" key="5">
    <source>
        <dbReference type="ARBA" id="ARBA00048763"/>
    </source>
</evidence>
<proteinExistence type="inferred from homology"/>
<dbReference type="InterPro" id="IPR019012">
    <property type="entry name" value="RNA_cap_Gua-N2-MeTrfase"/>
</dbReference>
<name>A0ABV0SYA7_9TELE</name>
<comment type="catalytic activity">
    <reaction evidence="5">
        <text>a 5'-end (N(2),N(7)-dimethyl 5'-triphosphoguanosine)-ribonucleoside in snRNA + S-adenosyl-L-methionine = a 5'-end (N(2),N(2),N(7)-trimethyl 5'-triphosphoguanosine)-ribonucleoside in snRNA + S-adenosyl-L-homocysteine + H(+)</text>
        <dbReference type="Rhea" id="RHEA:78479"/>
        <dbReference type="Rhea" id="RHEA-COMP:19087"/>
        <dbReference type="Rhea" id="RHEA-COMP:19089"/>
        <dbReference type="ChEBI" id="CHEBI:15378"/>
        <dbReference type="ChEBI" id="CHEBI:57856"/>
        <dbReference type="ChEBI" id="CHEBI:59789"/>
        <dbReference type="ChEBI" id="CHEBI:167623"/>
        <dbReference type="ChEBI" id="CHEBI:172880"/>
    </reaction>
    <physiologicalReaction direction="left-to-right" evidence="5">
        <dbReference type="Rhea" id="RHEA:78480"/>
    </physiologicalReaction>
</comment>
<evidence type="ECO:0000256" key="4">
    <source>
        <dbReference type="ARBA" id="ARBA00048740"/>
    </source>
</evidence>
<accession>A0ABV0SYA7</accession>
<organism evidence="8 9">
    <name type="scientific">Ilyodon furcidens</name>
    <name type="common">goldbreast splitfin</name>
    <dbReference type="NCBI Taxonomy" id="33524"/>
    <lineage>
        <taxon>Eukaryota</taxon>
        <taxon>Metazoa</taxon>
        <taxon>Chordata</taxon>
        <taxon>Craniata</taxon>
        <taxon>Vertebrata</taxon>
        <taxon>Euteleostomi</taxon>
        <taxon>Actinopterygii</taxon>
        <taxon>Neopterygii</taxon>
        <taxon>Teleostei</taxon>
        <taxon>Neoteleostei</taxon>
        <taxon>Acanthomorphata</taxon>
        <taxon>Ovalentaria</taxon>
        <taxon>Atherinomorphae</taxon>
        <taxon>Cyprinodontiformes</taxon>
        <taxon>Goodeidae</taxon>
        <taxon>Ilyodon</taxon>
    </lineage>
</organism>
<dbReference type="Gene3D" id="3.40.50.150">
    <property type="entry name" value="Vaccinia Virus protein VP39"/>
    <property type="match status" value="1"/>
</dbReference>
<comment type="similarity">
    <text evidence="2">Belongs to the methyltransferase superfamily. Trimethylguanosine synthase family.</text>
</comment>
<evidence type="ECO:0000313" key="8">
    <source>
        <dbReference type="EMBL" id="MEQ2225514.1"/>
    </source>
</evidence>
<evidence type="ECO:0000256" key="7">
    <source>
        <dbReference type="ARBA" id="ARBA00049790"/>
    </source>
</evidence>
<dbReference type="PANTHER" id="PTHR14741:SF32">
    <property type="entry name" value="TRIMETHYLGUANOSINE SYNTHASE"/>
    <property type="match status" value="1"/>
</dbReference>
<evidence type="ECO:0000313" key="9">
    <source>
        <dbReference type="Proteomes" id="UP001482620"/>
    </source>
</evidence>
<evidence type="ECO:0000256" key="6">
    <source>
        <dbReference type="ARBA" id="ARBA00049075"/>
    </source>
</evidence>
<comment type="catalytic activity">
    <reaction evidence="3">
        <text>a 5'-end (N(2),N(7)-dimethyl 5'-triphosphoguanosine)-ribonucleoside in snoRNA + S-adenosyl-L-methionine = a 5'-end (N(2),N(2),N(7)-trimethyl 5'-triphosphoguanosine)-ribonucleoside in snoRNA + S-adenosyl-L-homocysteine + H(+)</text>
        <dbReference type="Rhea" id="RHEA:78507"/>
        <dbReference type="Rhea" id="RHEA-COMP:19088"/>
        <dbReference type="Rhea" id="RHEA-COMP:19090"/>
        <dbReference type="ChEBI" id="CHEBI:15378"/>
        <dbReference type="ChEBI" id="CHEBI:57856"/>
        <dbReference type="ChEBI" id="CHEBI:59789"/>
        <dbReference type="ChEBI" id="CHEBI:167623"/>
        <dbReference type="ChEBI" id="CHEBI:172880"/>
    </reaction>
    <physiologicalReaction direction="left-to-right" evidence="3">
        <dbReference type="Rhea" id="RHEA:78508"/>
    </physiologicalReaction>
</comment>
<dbReference type="EMBL" id="JAHRIQ010013345">
    <property type="protein sequence ID" value="MEQ2225514.1"/>
    <property type="molecule type" value="Genomic_DNA"/>
</dbReference>
<comment type="catalytic activity">
    <reaction evidence="6">
        <text>a 5'-end (N(7)-methyl 5'-triphosphoguanosine)-ribonucleoside in snRNA + S-adenosyl-L-methionine = a 5'-end (N(2),N(7)-dimethyl 5'-triphosphoguanosine)-ribonucleoside in snRNA + S-adenosyl-L-homocysteine + H(+)</text>
        <dbReference type="Rhea" id="RHEA:78471"/>
        <dbReference type="Rhea" id="RHEA-COMP:19085"/>
        <dbReference type="Rhea" id="RHEA-COMP:19087"/>
        <dbReference type="ChEBI" id="CHEBI:15378"/>
        <dbReference type="ChEBI" id="CHEBI:57856"/>
        <dbReference type="ChEBI" id="CHEBI:59789"/>
        <dbReference type="ChEBI" id="CHEBI:156461"/>
        <dbReference type="ChEBI" id="CHEBI:172880"/>
    </reaction>
    <physiologicalReaction direction="left-to-right" evidence="6">
        <dbReference type="Rhea" id="RHEA:78472"/>
    </physiologicalReaction>
</comment>
<comment type="caution">
    <text evidence="8">The sequence shown here is derived from an EMBL/GenBank/DDBJ whole genome shotgun (WGS) entry which is preliminary data.</text>
</comment>
<reference evidence="8 9" key="1">
    <citation type="submission" date="2021-06" db="EMBL/GenBank/DDBJ databases">
        <authorList>
            <person name="Palmer J.M."/>
        </authorList>
    </citation>
    <scope>NUCLEOTIDE SEQUENCE [LARGE SCALE GENOMIC DNA]</scope>
    <source>
        <strain evidence="9">if_2019</strain>
        <tissue evidence="8">Muscle</tissue>
    </source>
</reference>
<dbReference type="PANTHER" id="PTHR14741">
    <property type="entry name" value="S-ADENOSYLMETHIONINE-DEPENDENT METHYLTRANSFERASE RELATED"/>
    <property type="match status" value="1"/>
</dbReference>
<gene>
    <name evidence="8" type="primary">TGS1</name>
    <name evidence="8" type="ORF">ILYODFUR_018228</name>
</gene>
<evidence type="ECO:0000256" key="2">
    <source>
        <dbReference type="ARBA" id="ARBA00025783"/>
    </source>
</evidence>
<comment type="catalytic activity">
    <reaction evidence="4">
        <text>a 5'-end (N(7)-methyl 5'-triphosphoguanosine)-ribonucleoside in snoRNA + S-adenosyl-L-methionine = a 5'-end (N(2),N(7)-dimethyl 5'-triphosphoguanosine)-ribonucleoside in snoRNA + S-adenosyl-L-homocysteine + H(+)</text>
        <dbReference type="Rhea" id="RHEA:78475"/>
        <dbReference type="Rhea" id="RHEA-COMP:19086"/>
        <dbReference type="Rhea" id="RHEA-COMP:19088"/>
        <dbReference type="ChEBI" id="CHEBI:15378"/>
        <dbReference type="ChEBI" id="CHEBI:57856"/>
        <dbReference type="ChEBI" id="CHEBI:59789"/>
        <dbReference type="ChEBI" id="CHEBI:156461"/>
        <dbReference type="ChEBI" id="CHEBI:172880"/>
    </reaction>
    <physiologicalReaction direction="left-to-right" evidence="4">
        <dbReference type="Rhea" id="RHEA:78476"/>
    </physiologicalReaction>
</comment>